<dbReference type="CDD" id="cd01879">
    <property type="entry name" value="FeoB"/>
    <property type="match status" value="1"/>
</dbReference>
<dbReference type="NCBIfam" id="TIGR00231">
    <property type="entry name" value="small_GTP"/>
    <property type="match status" value="1"/>
</dbReference>
<feature type="transmembrane region" description="Helical" evidence="16">
    <location>
        <begin position="411"/>
        <end position="430"/>
    </location>
</feature>
<evidence type="ECO:0000256" key="9">
    <source>
        <dbReference type="ARBA" id="ARBA00023004"/>
    </source>
</evidence>
<evidence type="ECO:0000256" key="4">
    <source>
        <dbReference type="ARBA" id="ARBA00022475"/>
    </source>
</evidence>
<feature type="binding site" evidence="14">
    <location>
        <begin position="32"/>
        <end position="36"/>
    </location>
    <ligand>
        <name>GTP</name>
        <dbReference type="ChEBI" id="CHEBI:37565"/>
        <label>1</label>
    </ligand>
</feature>
<evidence type="ECO:0000259" key="17">
    <source>
        <dbReference type="PROSITE" id="PS51711"/>
    </source>
</evidence>
<dbReference type="EMBL" id="FQWY01000016">
    <property type="protein sequence ID" value="SHG87417.1"/>
    <property type="molecule type" value="Genomic_DNA"/>
</dbReference>
<dbReference type="SUPFAM" id="SSF52540">
    <property type="entry name" value="P-loop containing nucleoside triphosphate hydrolases"/>
    <property type="match status" value="1"/>
</dbReference>
<feature type="transmembrane region" description="Helical" evidence="16">
    <location>
        <begin position="382"/>
        <end position="405"/>
    </location>
</feature>
<dbReference type="PANTHER" id="PTHR43185">
    <property type="entry name" value="FERROUS IRON TRANSPORT PROTEIN B"/>
    <property type="match status" value="1"/>
</dbReference>
<protein>
    <recommendedName>
        <fullName evidence="13 16">Ferrous iron transport protein B</fullName>
    </recommendedName>
</protein>
<name>A0A1M5ND53_9FIRM</name>
<proteinExistence type="inferred from homology"/>
<feature type="transmembrane region" description="Helical" evidence="16">
    <location>
        <begin position="566"/>
        <end position="589"/>
    </location>
</feature>
<keyword evidence="8 16" id="KW-1133">Transmembrane helix</keyword>
<keyword evidence="15" id="KW-0479">Metal-binding</keyword>
<feature type="binding site" evidence="14">
    <location>
        <begin position="113"/>
        <end position="116"/>
    </location>
    <ligand>
        <name>GTP</name>
        <dbReference type="ChEBI" id="CHEBI:37565"/>
        <label>1</label>
    </ligand>
</feature>
<dbReference type="InterPro" id="IPR003373">
    <property type="entry name" value="Fe2_transport_prot-B"/>
</dbReference>
<accession>A0A1M5ND53</accession>
<dbReference type="InterPro" id="IPR011640">
    <property type="entry name" value="Fe2_transport_prot_B_C"/>
</dbReference>
<dbReference type="InterPro" id="IPR005225">
    <property type="entry name" value="Small_GTP-bd"/>
</dbReference>
<keyword evidence="12 16" id="KW-0472">Membrane</keyword>
<evidence type="ECO:0000256" key="16">
    <source>
        <dbReference type="RuleBase" id="RU362098"/>
    </source>
</evidence>
<dbReference type="InterPro" id="IPR006073">
    <property type="entry name" value="GTP-bd"/>
</dbReference>
<evidence type="ECO:0000256" key="8">
    <source>
        <dbReference type="ARBA" id="ARBA00022989"/>
    </source>
</evidence>
<keyword evidence="19" id="KW-1185">Reference proteome</keyword>
<sequence>MHIVMLGNPNVGKSSVLNRLTGSMVFISNYPGTSVDIYEASLQLAGRNFVIYDTPGIYSLFSAGEEQQVIKELLENKDIDLVLNIVDAANLERNLVLTLEIIETGLPVIVVLNQIDRARLLGLKIDVKMLEKLLKVPVISFSAATGEGLFELQDLLLQHADRWKKGKIKTDARPVQVINLDNTVGCSSEHCNRCSIPQMTCATLADFKRAEKAKTIVGMVVSRADRREKLLLDRIQDVVDKPVLGTMLLLACAYLAFLILLRFIELSEGPISLFLEPVNRFLSHFILQVMPEGMLGTILARAVPEGLIIPFTIIMPAMLMVSIIMSVIEDTGLLPRYSVALERIGSFFGVSGQAVIPLALGFGCRTPAVLATRIMPDYAQRFIVITLLSIVIPCAATLGILTSVISAFNASLLTIMLTMLTTLMVLGWILSRLNPREEIFIYELPPLRLPLWNNVWNKIKMRFSGFFTEILPLLLVMSIIIRALIESGVLQYLGELEEFSRILFGIPAEALVAVLITIFQRYLAPLVLLNLPLTPREATIAISMIALSLPCLPVMVMTIREIGVKGLIKIIMLGLLTSFTVGMVLNLILPA</sequence>
<evidence type="ECO:0000256" key="3">
    <source>
        <dbReference type="ARBA" id="ARBA00022448"/>
    </source>
</evidence>
<dbReference type="NCBIfam" id="TIGR00437">
    <property type="entry name" value="feoB"/>
    <property type="match status" value="1"/>
</dbReference>
<keyword evidence="15" id="KW-0460">Magnesium</keyword>
<keyword evidence="10" id="KW-0406">Ion transport</keyword>
<dbReference type="InterPro" id="IPR027417">
    <property type="entry name" value="P-loop_NTPase"/>
</dbReference>
<feature type="binding site" evidence="15">
    <location>
        <position position="21"/>
    </location>
    <ligand>
        <name>Mg(2+)</name>
        <dbReference type="ChEBI" id="CHEBI:18420"/>
        <label>2</label>
    </ligand>
</feature>
<evidence type="ECO:0000256" key="11">
    <source>
        <dbReference type="ARBA" id="ARBA00023134"/>
    </source>
</evidence>
<dbReference type="InterPro" id="IPR030389">
    <property type="entry name" value="G_FEOB_dom"/>
</dbReference>
<dbReference type="GO" id="GO:0005525">
    <property type="term" value="F:GTP binding"/>
    <property type="evidence" value="ECO:0007669"/>
    <property type="project" value="UniProtKB-KW"/>
</dbReference>
<evidence type="ECO:0000313" key="18">
    <source>
        <dbReference type="EMBL" id="SHG87417.1"/>
    </source>
</evidence>
<dbReference type="PANTHER" id="PTHR43185:SF1">
    <property type="entry name" value="FE(2+) TRANSPORTER FEOB"/>
    <property type="match status" value="1"/>
</dbReference>
<dbReference type="Pfam" id="PF07670">
    <property type="entry name" value="Gate"/>
    <property type="match status" value="2"/>
</dbReference>
<dbReference type="GO" id="GO:0015093">
    <property type="term" value="F:ferrous iron transmembrane transporter activity"/>
    <property type="evidence" value="ECO:0007669"/>
    <property type="project" value="UniProtKB-UniRule"/>
</dbReference>
<evidence type="ECO:0000256" key="14">
    <source>
        <dbReference type="PIRSR" id="PIRSR603373-1"/>
    </source>
</evidence>
<evidence type="ECO:0000256" key="6">
    <source>
        <dbReference type="ARBA" id="ARBA00022692"/>
    </source>
</evidence>
<feature type="binding site" evidence="15">
    <location>
        <position position="22"/>
    </location>
    <ligand>
        <name>Mg(2+)</name>
        <dbReference type="ChEBI" id="CHEBI:18420"/>
        <label>1</label>
    </ligand>
</feature>
<feature type="transmembrane region" description="Helical" evidence="16">
    <location>
        <begin position="499"/>
        <end position="519"/>
    </location>
</feature>
<keyword evidence="9 16" id="KW-0408">Iron</keyword>
<gene>
    <name evidence="18" type="ORF">SAMN02745221_01164</name>
</gene>
<comment type="function">
    <text evidence="1 16">Probable transporter of a GTP-driven Fe(2+) uptake system.</text>
</comment>
<comment type="subcellular location">
    <subcellularLocation>
        <location evidence="2 16">Cell membrane</location>
        <topology evidence="2 16">Multi-pass membrane protein</topology>
    </subcellularLocation>
</comment>
<keyword evidence="11 14" id="KW-0342">GTP-binding</keyword>
<dbReference type="Pfam" id="PF07664">
    <property type="entry name" value="FeoB_C"/>
    <property type="match status" value="1"/>
</dbReference>
<keyword evidence="5 16" id="KW-0410">Iron transport</keyword>
<dbReference type="GO" id="GO:0046872">
    <property type="term" value="F:metal ion binding"/>
    <property type="evidence" value="ECO:0007669"/>
    <property type="project" value="UniProtKB-KW"/>
</dbReference>
<dbReference type="InterPro" id="IPR050860">
    <property type="entry name" value="FeoB_GTPase"/>
</dbReference>
<dbReference type="STRING" id="1123382.SAMN02745221_01164"/>
<feature type="transmembrane region" description="Helical" evidence="16">
    <location>
        <begin position="348"/>
        <end position="370"/>
    </location>
</feature>
<dbReference type="Proteomes" id="UP000242329">
    <property type="component" value="Unassembled WGS sequence"/>
</dbReference>
<keyword evidence="4" id="KW-1003">Cell membrane</keyword>
<keyword evidence="3 16" id="KW-0813">Transport</keyword>
<dbReference type="InterPro" id="IPR011642">
    <property type="entry name" value="Gate_dom"/>
</dbReference>
<evidence type="ECO:0000256" key="13">
    <source>
        <dbReference type="NCBIfam" id="TIGR00437"/>
    </source>
</evidence>
<dbReference type="PROSITE" id="PS51711">
    <property type="entry name" value="G_FEOB"/>
    <property type="match status" value="1"/>
</dbReference>
<evidence type="ECO:0000256" key="15">
    <source>
        <dbReference type="PIRSR" id="PIRSR603373-2"/>
    </source>
</evidence>
<feature type="binding site" evidence="14">
    <location>
        <begin position="53"/>
        <end position="56"/>
    </location>
    <ligand>
        <name>GTP</name>
        <dbReference type="ChEBI" id="CHEBI:37565"/>
        <label>1</label>
    </ligand>
</feature>
<evidence type="ECO:0000256" key="2">
    <source>
        <dbReference type="ARBA" id="ARBA00004651"/>
    </source>
</evidence>
<dbReference type="PRINTS" id="PR00326">
    <property type="entry name" value="GTP1OBG"/>
</dbReference>
<evidence type="ECO:0000256" key="5">
    <source>
        <dbReference type="ARBA" id="ARBA00022496"/>
    </source>
</evidence>
<keyword evidence="7 14" id="KW-0547">Nucleotide-binding</keyword>
<feature type="binding site" evidence="14">
    <location>
        <begin position="142"/>
        <end position="144"/>
    </location>
    <ligand>
        <name>GTP</name>
        <dbReference type="ChEBI" id="CHEBI:37565"/>
        <label>1</label>
    </ligand>
</feature>
<evidence type="ECO:0000256" key="10">
    <source>
        <dbReference type="ARBA" id="ARBA00023065"/>
    </source>
</evidence>
<evidence type="ECO:0000313" key="19">
    <source>
        <dbReference type="Proteomes" id="UP000242329"/>
    </source>
</evidence>
<evidence type="ECO:0000256" key="7">
    <source>
        <dbReference type="ARBA" id="ARBA00022741"/>
    </source>
</evidence>
<dbReference type="Gene3D" id="3.40.50.300">
    <property type="entry name" value="P-loop containing nucleotide triphosphate hydrolases"/>
    <property type="match status" value="1"/>
</dbReference>
<feature type="transmembrane region" description="Helical" evidence="16">
    <location>
        <begin position="470"/>
        <end position="493"/>
    </location>
</feature>
<feature type="binding site" evidence="14">
    <location>
        <begin position="7"/>
        <end position="14"/>
    </location>
    <ligand>
        <name>GTP</name>
        <dbReference type="ChEBI" id="CHEBI:37565"/>
        <label>1</label>
    </ligand>
</feature>
<evidence type="ECO:0000256" key="1">
    <source>
        <dbReference type="ARBA" id="ARBA00003926"/>
    </source>
</evidence>
<feature type="transmembrane region" description="Helical" evidence="16">
    <location>
        <begin position="540"/>
        <end position="560"/>
    </location>
</feature>
<dbReference type="Pfam" id="PF02421">
    <property type="entry name" value="FeoB_N"/>
    <property type="match status" value="1"/>
</dbReference>
<dbReference type="GO" id="GO:0005886">
    <property type="term" value="C:plasma membrane"/>
    <property type="evidence" value="ECO:0007669"/>
    <property type="project" value="UniProtKB-SubCell"/>
</dbReference>
<evidence type="ECO:0000256" key="12">
    <source>
        <dbReference type="ARBA" id="ARBA00023136"/>
    </source>
</evidence>
<feature type="transmembrane region" description="Helical" evidence="16">
    <location>
        <begin position="307"/>
        <end position="328"/>
    </location>
</feature>
<dbReference type="OrthoDB" id="9809127at2"/>
<dbReference type="RefSeq" id="WP_159432312.1">
    <property type="nucleotide sequence ID" value="NZ_FQWY01000016.1"/>
</dbReference>
<comment type="similarity">
    <text evidence="16">Belongs to the TRAFAC class TrmE-Era-EngA-EngB-Septin-like GTPase superfamily. FeoB GTPase (TC 9.A.8) family.</text>
</comment>
<feature type="transmembrane region" description="Helical" evidence="16">
    <location>
        <begin position="243"/>
        <end position="261"/>
    </location>
</feature>
<dbReference type="AlphaFoldDB" id="A0A1M5ND53"/>
<reference evidence="19" key="1">
    <citation type="submission" date="2016-11" db="EMBL/GenBank/DDBJ databases">
        <authorList>
            <person name="Varghese N."/>
            <person name="Submissions S."/>
        </authorList>
    </citation>
    <scope>NUCLEOTIDE SEQUENCE [LARGE SCALE GENOMIC DNA]</scope>
    <source>
        <strain evidence="19">DSM 11003</strain>
    </source>
</reference>
<feature type="domain" description="FeoB-type G" evidence="17">
    <location>
        <begin position="1"/>
        <end position="162"/>
    </location>
</feature>
<keyword evidence="6 16" id="KW-0812">Transmembrane</keyword>
<organism evidence="18 19">
    <name type="scientific">Thermosyntropha lipolytica DSM 11003</name>
    <dbReference type="NCBI Taxonomy" id="1123382"/>
    <lineage>
        <taxon>Bacteria</taxon>
        <taxon>Bacillati</taxon>
        <taxon>Bacillota</taxon>
        <taxon>Clostridia</taxon>
        <taxon>Eubacteriales</taxon>
        <taxon>Syntrophomonadaceae</taxon>
        <taxon>Thermosyntropha</taxon>
    </lineage>
</organism>
<feature type="binding site" evidence="15">
    <location>
        <position position="18"/>
    </location>
    <ligand>
        <name>Mg(2+)</name>
        <dbReference type="ChEBI" id="CHEBI:18420"/>
        <label>2</label>
    </ligand>
</feature>